<evidence type="ECO:0000256" key="5">
    <source>
        <dbReference type="ARBA" id="ARBA00022759"/>
    </source>
</evidence>
<gene>
    <name evidence="9" type="ORF">VQ7734_03634</name>
</gene>
<evidence type="ECO:0000256" key="2">
    <source>
        <dbReference type="ARBA" id="ARBA00009260"/>
    </source>
</evidence>
<dbReference type="STRING" id="1117707.VQ7734_03634"/>
<dbReference type="InterPro" id="IPR008766">
    <property type="entry name" value="Replication_gene_A-like"/>
</dbReference>
<dbReference type="Proteomes" id="UP000184600">
    <property type="component" value="Unassembled WGS sequence"/>
</dbReference>
<evidence type="ECO:0000256" key="7">
    <source>
        <dbReference type="SAM" id="MobiDB-lite"/>
    </source>
</evidence>
<dbReference type="GO" id="GO:0004519">
    <property type="term" value="F:endonuclease activity"/>
    <property type="evidence" value="ECO:0007669"/>
    <property type="project" value="UniProtKB-KW"/>
</dbReference>
<feature type="compositionally biased region" description="Polar residues" evidence="7">
    <location>
        <begin position="726"/>
        <end position="745"/>
    </location>
</feature>
<evidence type="ECO:0000259" key="8">
    <source>
        <dbReference type="Pfam" id="PF05840"/>
    </source>
</evidence>
<accession>A0A1M7YZ52</accession>
<protein>
    <submittedName>
        <fullName evidence="9">Bacteriophage replication gene A protein (GPA)</fullName>
    </submittedName>
</protein>
<comment type="similarity">
    <text evidence="2">Belongs to the phage GPA family.</text>
</comment>
<dbReference type="Pfam" id="PF05840">
    <property type="entry name" value="Phage_GPA"/>
    <property type="match status" value="1"/>
</dbReference>
<name>A0A1M7YZ52_9VIBR</name>
<evidence type="ECO:0000313" key="9">
    <source>
        <dbReference type="EMBL" id="SHO57864.1"/>
    </source>
</evidence>
<feature type="domain" description="Replication gene A protein-like" evidence="8">
    <location>
        <begin position="193"/>
        <end position="492"/>
    </location>
</feature>
<comment type="function">
    <text evidence="1">Possible endonuclease which induces a single-strand cut and initiates DNA replication.</text>
</comment>
<evidence type="ECO:0000256" key="4">
    <source>
        <dbReference type="ARBA" id="ARBA00022722"/>
    </source>
</evidence>
<keyword evidence="10" id="KW-1185">Reference proteome</keyword>
<keyword evidence="6" id="KW-0378">Hydrolase</keyword>
<keyword evidence="5" id="KW-0255">Endonuclease</keyword>
<sequence length="853" mass="99102">MERTLEPIDEHIACIPHGYQPTETEPDNQNFIERDLYKINPLDHDWRTKNKYFSDLPVYLLKYFANKYKQIFKSKGRAAANKFLRERMEPARDRVRMVLRQYNTLPTTQKISLLSEQYDDTEQRNFSPQKKFDFDQAGRHSKPVRNRIIAELEPDEIKNMAFKISQLMNMRFQEVAFKVASYDEKTIKKIVKRMPKGYQYIPEVEGYNHLAEFAKSFGINPPQKYKKQSALSATQDISKIISETWWQGQLTRIRKIMREHLAIAMGQVSAKASPYASWDCVKEYKEQDRRNWNYIKQGQLFDEETGDVADLADMVLKSVSNPAIRRHELMVRCRGCEDIGNELGLQGLFLTLTTPSKYHNHYKKGGFISHWNGASPRAAQSYLNNVWQRIRAKLGRDEIRWFGVRVAEPHHDGTPHWHLLIWVKPEDVEAVRRIFILYAVAEDKEELYPKIKEKVLHGPFNYKPRCDFGFIDPEKGTATGYIAKYISKNIDGFAMDDDISDETGTPVQEMARHVGAWKSRWNIRQFQFFGGAPVTTYRELRRFASQNKKVFMEYVFMQERSDLIGMYNMLNYRLTGPVKPARLMTNLELIEIISANFESRIKTDNASIAGTMKSADHGNWRGYIMGQGGPFVRRDDLLITNVYQELPFASPHGETVRKIDGFQTPESIIQTRQKRWTIVPKSTSSDLIREIHYEYEKPTSNPKTWKFKQRVVTFKKRSESEECTGSEATQTGGSAASWSSVNNCTEPAGEQISDQLKRIFEPDKRHPDIPPDMQNALVSGRTVQIDDNRMMRIRPAERDEHGNIRPAQLVEVKTEPDDTLWLDFDGFNKLLMPESDDCRLQSESSELSDWPLT</sequence>
<dbReference type="RefSeq" id="WP_073585229.1">
    <property type="nucleotide sequence ID" value="NZ_AP024897.1"/>
</dbReference>
<keyword evidence="4" id="KW-0540">Nuclease</keyword>
<feature type="region of interest" description="Disordered" evidence="7">
    <location>
        <begin position="717"/>
        <end position="747"/>
    </location>
</feature>
<dbReference type="EMBL" id="FRFG01000048">
    <property type="protein sequence ID" value="SHO57864.1"/>
    <property type="molecule type" value="Genomic_DNA"/>
</dbReference>
<dbReference type="OrthoDB" id="5568266at2"/>
<dbReference type="GO" id="GO:0016787">
    <property type="term" value="F:hydrolase activity"/>
    <property type="evidence" value="ECO:0007669"/>
    <property type="project" value="UniProtKB-KW"/>
</dbReference>
<evidence type="ECO:0000256" key="1">
    <source>
        <dbReference type="ARBA" id="ARBA00003293"/>
    </source>
</evidence>
<dbReference type="AlphaFoldDB" id="A0A1M7YZ52"/>
<evidence type="ECO:0000256" key="3">
    <source>
        <dbReference type="ARBA" id="ARBA00022705"/>
    </source>
</evidence>
<reference evidence="10" key="1">
    <citation type="submission" date="2016-12" db="EMBL/GenBank/DDBJ databases">
        <authorList>
            <person name="Rodrigo-Torres L."/>
            <person name="Arahal R.D."/>
            <person name="Lucena T."/>
        </authorList>
    </citation>
    <scope>NUCLEOTIDE SEQUENCE [LARGE SCALE GENOMIC DNA]</scope>
</reference>
<organism evidence="9 10">
    <name type="scientific">Vibrio quintilis</name>
    <dbReference type="NCBI Taxonomy" id="1117707"/>
    <lineage>
        <taxon>Bacteria</taxon>
        <taxon>Pseudomonadati</taxon>
        <taxon>Pseudomonadota</taxon>
        <taxon>Gammaproteobacteria</taxon>
        <taxon>Vibrionales</taxon>
        <taxon>Vibrionaceae</taxon>
        <taxon>Vibrio</taxon>
    </lineage>
</organism>
<dbReference type="GO" id="GO:0006260">
    <property type="term" value="P:DNA replication"/>
    <property type="evidence" value="ECO:0007669"/>
    <property type="project" value="UniProtKB-KW"/>
</dbReference>
<keyword evidence="3" id="KW-0235">DNA replication</keyword>
<evidence type="ECO:0000256" key="6">
    <source>
        <dbReference type="ARBA" id="ARBA00022801"/>
    </source>
</evidence>
<evidence type="ECO:0000313" key="10">
    <source>
        <dbReference type="Proteomes" id="UP000184600"/>
    </source>
</evidence>
<proteinExistence type="inferred from homology"/>